<evidence type="ECO:0000313" key="3">
    <source>
        <dbReference type="Proteomes" id="UP001493487"/>
    </source>
</evidence>
<dbReference type="Gene3D" id="3.30.200.270">
    <property type="match status" value="1"/>
</dbReference>
<evidence type="ECO:0000256" key="1">
    <source>
        <dbReference type="SAM" id="SignalP"/>
    </source>
</evidence>
<organism evidence="2 3">
    <name type="scientific">Cohnella silvisoli</name>
    <dbReference type="NCBI Taxonomy" id="2873699"/>
    <lineage>
        <taxon>Bacteria</taxon>
        <taxon>Bacillati</taxon>
        <taxon>Bacillota</taxon>
        <taxon>Bacilli</taxon>
        <taxon>Bacillales</taxon>
        <taxon>Paenibacillaceae</taxon>
        <taxon>Cohnella</taxon>
    </lineage>
</organism>
<keyword evidence="3" id="KW-1185">Reference proteome</keyword>
<dbReference type="Proteomes" id="UP001493487">
    <property type="component" value="Unassembled WGS sequence"/>
</dbReference>
<dbReference type="RefSeq" id="WP_232187735.1">
    <property type="nucleotide sequence ID" value="NZ_JAIOAP010000014.1"/>
</dbReference>
<reference evidence="2 3" key="1">
    <citation type="journal article" date="2023" name="Genome Announc.">
        <title>Pan-Genome Analyses of the Genus Cohnella and Proposal of the Novel Species Cohnella silvisoli sp. nov., Isolated from Forest Soil.</title>
        <authorList>
            <person name="Wang C."/>
            <person name="Mao L."/>
            <person name="Bao G."/>
            <person name="Zhu H."/>
        </authorList>
    </citation>
    <scope>NUCLEOTIDE SEQUENCE [LARGE SCALE GENOMIC DNA]</scope>
    <source>
        <strain evidence="2 3">NL03-T5-1</strain>
    </source>
</reference>
<name>A0ABV1KZG0_9BACL</name>
<comment type="caution">
    <text evidence="2">The sequence shown here is derived from an EMBL/GenBank/DDBJ whole genome shotgun (WGS) entry which is preliminary data.</text>
</comment>
<keyword evidence="1" id="KW-0732">Signal</keyword>
<proteinExistence type="predicted"/>
<feature type="signal peptide" evidence="1">
    <location>
        <begin position="1"/>
        <end position="21"/>
    </location>
</feature>
<sequence length="237" mass="25743">MKQVGLLVVLMMVLFANTAAAHSSTSASEAKKKSAALSVLINGVPVQSKANHNRNGKVYVSVEAFATVLEQKVSYNSKHTQAVLNGKTIANLLSNKGEATAWVKDLADAIGAQMVTWDPQKMELYVLALPKGTIPLDPAVVPAMGAHWANPQAGDAPMGPIYGVYKGKLVFIEYMIAQEDFVQGKSHINLGGTKGMPMPRIEQTDIEFQPDGHPGFEVPHYDIHNYFVTDEEQQLIK</sequence>
<dbReference type="EMBL" id="JASKHM010000015">
    <property type="protein sequence ID" value="MEQ4485418.1"/>
    <property type="molecule type" value="Genomic_DNA"/>
</dbReference>
<protein>
    <recommendedName>
        <fullName evidence="4">Copper amine oxidase-like N-terminal domain-containing protein</fullName>
    </recommendedName>
</protein>
<feature type="chain" id="PRO_5046160661" description="Copper amine oxidase-like N-terminal domain-containing protein" evidence="1">
    <location>
        <begin position="22"/>
        <end position="237"/>
    </location>
</feature>
<gene>
    <name evidence="2" type="ORF">QJS35_23820</name>
</gene>
<accession>A0ABV1KZG0</accession>
<evidence type="ECO:0008006" key="4">
    <source>
        <dbReference type="Google" id="ProtNLM"/>
    </source>
</evidence>
<evidence type="ECO:0000313" key="2">
    <source>
        <dbReference type="EMBL" id="MEQ4485418.1"/>
    </source>
</evidence>